<dbReference type="Gene3D" id="1.10.530.10">
    <property type="match status" value="1"/>
</dbReference>
<accession>X1H487</accession>
<name>X1H487_9ZZZZ</name>
<dbReference type="SUPFAM" id="SSF53955">
    <property type="entry name" value="Lysozyme-like"/>
    <property type="match status" value="1"/>
</dbReference>
<evidence type="ECO:0000259" key="1">
    <source>
        <dbReference type="Pfam" id="PF01464"/>
    </source>
</evidence>
<dbReference type="PANTHER" id="PTHR37423:SF2">
    <property type="entry name" value="MEMBRANE-BOUND LYTIC MUREIN TRANSGLYCOSYLASE C"/>
    <property type="match status" value="1"/>
</dbReference>
<protein>
    <recommendedName>
        <fullName evidence="1">Transglycosylase SLT domain-containing protein</fullName>
    </recommendedName>
</protein>
<comment type="caution">
    <text evidence="2">The sequence shown here is derived from an EMBL/GenBank/DDBJ whole genome shotgun (WGS) entry which is preliminary data.</text>
</comment>
<dbReference type="AlphaFoldDB" id="X1H487"/>
<dbReference type="InterPro" id="IPR023346">
    <property type="entry name" value="Lysozyme-like_dom_sf"/>
</dbReference>
<proteinExistence type="predicted"/>
<reference evidence="2" key="1">
    <citation type="journal article" date="2014" name="Front. Microbiol.">
        <title>High frequency of phylogenetically diverse reductive dehalogenase-homologous genes in deep subseafloor sedimentary metagenomes.</title>
        <authorList>
            <person name="Kawai M."/>
            <person name="Futagami T."/>
            <person name="Toyoda A."/>
            <person name="Takaki Y."/>
            <person name="Nishi S."/>
            <person name="Hori S."/>
            <person name="Arai W."/>
            <person name="Tsubouchi T."/>
            <person name="Morono Y."/>
            <person name="Uchiyama I."/>
            <person name="Ito T."/>
            <person name="Fujiyama A."/>
            <person name="Inagaki F."/>
            <person name="Takami H."/>
        </authorList>
    </citation>
    <scope>NUCLEOTIDE SEQUENCE</scope>
    <source>
        <strain evidence="2">Expedition CK06-06</strain>
    </source>
</reference>
<sequence length="246" mass="28896">MTIDNWNPSGKKSYRKLTDEWFKKPNAESFKKQFKEKYAVFALDIPASLEFAGESVPLENFDTRESLDRELLINTYWQSQTILFIKRVNRYFPVIELILEKHGIPDDFKYLPLVESGLMNEVSPAGAVGYWQFMEGTARDYGLEVNSEVDERYHIEKSTEAACKYLLESYEKYGNWTMVAASYNNGRKGLEKQITRQKENEYYNLLLNEETARYLFRILAFKTILNDPEKYGFMVRDNDLYPVIPS</sequence>
<organism evidence="2">
    <name type="scientific">marine sediment metagenome</name>
    <dbReference type="NCBI Taxonomy" id="412755"/>
    <lineage>
        <taxon>unclassified sequences</taxon>
        <taxon>metagenomes</taxon>
        <taxon>ecological metagenomes</taxon>
    </lineage>
</organism>
<dbReference type="CDD" id="cd16894">
    <property type="entry name" value="MltD-like"/>
    <property type="match status" value="1"/>
</dbReference>
<dbReference type="EMBL" id="BARU01020375">
    <property type="protein sequence ID" value="GAH48669.1"/>
    <property type="molecule type" value="Genomic_DNA"/>
</dbReference>
<gene>
    <name evidence="2" type="ORF">S03H2_33481</name>
</gene>
<feature type="domain" description="Transglycosylase SLT" evidence="1">
    <location>
        <begin position="106"/>
        <end position="204"/>
    </location>
</feature>
<dbReference type="InterPro" id="IPR008258">
    <property type="entry name" value="Transglycosylase_SLT_dom_1"/>
</dbReference>
<dbReference type="PANTHER" id="PTHR37423">
    <property type="entry name" value="SOLUBLE LYTIC MUREIN TRANSGLYCOSYLASE-RELATED"/>
    <property type="match status" value="1"/>
</dbReference>
<dbReference type="Pfam" id="PF01464">
    <property type="entry name" value="SLT"/>
    <property type="match status" value="1"/>
</dbReference>
<evidence type="ECO:0000313" key="2">
    <source>
        <dbReference type="EMBL" id="GAH48669.1"/>
    </source>
</evidence>
<feature type="non-terminal residue" evidence="2">
    <location>
        <position position="246"/>
    </location>
</feature>